<dbReference type="Proteomes" id="UP000618051">
    <property type="component" value="Unassembled WGS sequence"/>
</dbReference>
<protein>
    <recommendedName>
        <fullName evidence="11">G-protein coupled receptors family 1 profile domain-containing protein</fullName>
    </recommendedName>
</protein>
<keyword evidence="8 9" id="KW-0807">Transducer</keyword>
<keyword evidence="6 10" id="KW-0472">Membrane</keyword>
<evidence type="ECO:0000256" key="9">
    <source>
        <dbReference type="RuleBase" id="RU000688"/>
    </source>
</evidence>
<dbReference type="GO" id="GO:0005886">
    <property type="term" value="C:plasma membrane"/>
    <property type="evidence" value="ECO:0007669"/>
    <property type="project" value="UniProtKB-SubCell"/>
</dbReference>
<feature type="transmembrane region" description="Helical" evidence="10">
    <location>
        <begin position="63"/>
        <end position="83"/>
    </location>
</feature>
<feature type="transmembrane region" description="Helical" evidence="10">
    <location>
        <begin position="182"/>
        <end position="204"/>
    </location>
</feature>
<dbReference type="PRINTS" id="PR00237">
    <property type="entry name" value="GPCRRHODOPSN"/>
</dbReference>
<keyword evidence="3 9" id="KW-0812">Transmembrane</keyword>
<proteinExistence type="inferred from homology"/>
<feature type="transmembrane region" description="Helical" evidence="10">
    <location>
        <begin position="280"/>
        <end position="300"/>
    </location>
</feature>
<dbReference type="Pfam" id="PF00001">
    <property type="entry name" value="7tm_1"/>
    <property type="match status" value="1"/>
</dbReference>
<gene>
    <name evidence="13" type="ORF">IHE44_0003007</name>
    <name evidence="12" type="ORF">IHE44_012439</name>
</gene>
<evidence type="ECO:0000313" key="14">
    <source>
        <dbReference type="Proteomes" id="UP000618051"/>
    </source>
</evidence>
<evidence type="ECO:0000256" key="4">
    <source>
        <dbReference type="ARBA" id="ARBA00022989"/>
    </source>
</evidence>
<accession>A0A835ND20</accession>
<evidence type="ECO:0000256" key="6">
    <source>
        <dbReference type="ARBA" id="ARBA00023136"/>
    </source>
</evidence>
<dbReference type="Gene3D" id="1.20.1070.10">
    <property type="entry name" value="Rhodopsin 7-helix transmembrane proteins"/>
    <property type="match status" value="1"/>
</dbReference>
<organism evidence="12">
    <name type="scientific">Lamprotornis superbus</name>
    <dbReference type="NCBI Taxonomy" id="245042"/>
    <lineage>
        <taxon>Eukaryota</taxon>
        <taxon>Metazoa</taxon>
        <taxon>Chordata</taxon>
        <taxon>Craniata</taxon>
        <taxon>Vertebrata</taxon>
        <taxon>Euteleostomi</taxon>
        <taxon>Archelosauria</taxon>
        <taxon>Archosauria</taxon>
        <taxon>Dinosauria</taxon>
        <taxon>Saurischia</taxon>
        <taxon>Theropoda</taxon>
        <taxon>Coelurosauria</taxon>
        <taxon>Aves</taxon>
        <taxon>Neognathae</taxon>
        <taxon>Neoaves</taxon>
        <taxon>Telluraves</taxon>
        <taxon>Australaves</taxon>
        <taxon>Passeriformes</taxon>
        <taxon>Sturnidae</taxon>
        <taxon>Lamprotornis</taxon>
    </lineage>
</organism>
<evidence type="ECO:0000256" key="2">
    <source>
        <dbReference type="ARBA" id="ARBA00022475"/>
    </source>
</evidence>
<dbReference type="InterPro" id="IPR000276">
    <property type="entry name" value="GPCR_Rhodpsn"/>
</dbReference>
<evidence type="ECO:0000256" key="7">
    <source>
        <dbReference type="ARBA" id="ARBA00023170"/>
    </source>
</evidence>
<dbReference type="AlphaFoldDB" id="A0A835ND20"/>
<evidence type="ECO:0000256" key="5">
    <source>
        <dbReference type="ARBA" id="ARBA00023040"/>
    </source>
</evidence>
<dbReference type="PROSITE" id="PS00237">
    <property type="entry name" value="G_PROTEIN_RECEP_F1_1"/>
    <property type="match status" value="1"/>
</dbReference>
<evidence type="ECO:0000259" key="11">
    <source>
        <dbReference type="PROSITE" id="PS50262"/>
    </source>
</evidence>
<evidence type="ECO:0000313" key="12">
    <source>
        <dbReference type="EMBL" id="KAG0113004.1"/>
    </source>
</evidence>
<dbReference type="InterPro" id="IPR017452">
    <property type="entry name" value="GPCR_Rhodpsn_7TM"/>
</dbReference>
<evidence type="ECO:0000313" key="13">
    <source>
        <dbReference type="EMBL" id="KAI1234635.1"/>
    </source>
</evidence>
<dbReference type="EMBL" id="JADDUC020000014">
    <property type="protein sequence ID" value="KAI1234635.1"/>
    <property type="molecule type" value="Genomic_DNA"/>
</dbReference>
<dbReference type="EMBL" id="JADDUC010000608">
    <property type="protein sequence ID" value="KAG0113004.1"/>
    <property type="molecule type" value="Genomic_DNA"/>
</dbReference>
<feature type="transmembrane region" description="Helical" evidence="10">
    <location>
        <begin position="141"/>
        <end position="162"/>
    </location>
</feature>
<reference evidence="13 14" key="2">
    <citation type="journal article" date="2021" name="J. Hered.">
        <title>Feather Gene Expression Elucidates the Developmental Basis of Plumage Iridescence in African Starlings.</title>
        <authorList>
            <person name="Rubenstein D.R."/>
            <person name="Corvelo A."/>
            <person name="MacManes M.D."/>
            <person name="Maia R."/>
            <person name="Narzisi G."/>
            <person name="Rousaki A."/>
            <person name="Vandenabeele P."/>
            <person name="Shawkey M.D."/>
            <person name="Solomon J."/>
        </authorList>
    </citation>
    <scope>NUCLEOTIDE SEQUENCE [LARGE SCALE GENOMIC DNA]</scope>
    <source>
        <strain evidence="13">SS15</strain>
    </source>
</reference>
<feature type="transmembrane region" description="Helical" evidence="10">
    <location>
        <begin position="98"/>
        <end position="120"/>
    </location>
</feature>
<feature type="transmembrane region" description="Helical" evidence="10">
    <location>
        <begin position="26"/>
        <end position="51"/>
    </location>
</feature>
<dbReference type="GO" id="GO:0004930">
    <property type="term" value="F:G protein-coupled receptor activity"/>
    <property type="evidence" value="ECO:0007669"/>
    <property type="project" value="UniProtKB-KW"/>
</dbReference>
<evidence type="ECO:0000256" key="8">
    <source>
        <dbReference type="ARBA" id="ARBA00023224"/>
    </source>
</evidence>
<keyword evidence="5 9" id="KW-0297">G-protein coupled receptor</keyword>
<reference evidence="13" key="3">
    <citation type="submission" date="2022-01" db="EMBL/GenBank/DDBJ databases">
        <authorList>
            <person name="Rubenstein D.R."/>
        </authorList>
    </citation>
    <scope>NUCLEOTIDE SEQUENCE</scope>
    <source>
        <strain evidence="13">SS15</strain>
        <tissue evidence="13">Liver</tissue>
    </source>
</reference>
<feature type="domain" description="G-protein coupled receptors family 1 profile" evidence="11">
    <location>
        <begin position="41"/>
        <end position="297"/>
    </location>
</feature>
<keyword evidence="4 10" id="KW-1133">Transmembrane helix</keyword>
<name>A0A835ND20_9PASS</name>
<dbReference type="OrthoDB" id="10011551at2759"/>
<sequence>MAEEAQVGGTAASWCVSHSAAVASRAMGAILAVLASLILAANVPVAIVLLCHIHRSGSKGLCFVLNLALADAMVGFTVMGVAIDELSQAFYLSQNFCVLRMAFVTSSCAASILSLILVACDRHLAIRKPFHYLQLVTGLRVGLCLLGLWLVAAIVGFLPVFIPRFRRVSDHWKCSLFNVFDPSYMLTMFCLGFFPALFLFLYLYCDMLKIASVHVQHIQKVKQAGLAGACPPPHVTSDMKAMRTVAVLIGCFTVSWLPFFIASVVQMVCAQCLPYRVIENFLWLLGLGNSLLNPLLYSYWHRDVQLQLSQLAAALKGRILLRLGHGRCFPGRDTKALAAVSCLELQD</sequence>
<keyword evidence="14" id="KW-1185">Reference proteome</keyword>
<dbReference type="PROSITE" id="PS50262">
    <property type="entry name" value="G_PROTEIN_RECEP_F1_2"/>
    <property type="match status" value="1"/>
</dbReference>
<comment type="similarity">
    <text evidence="9">Belongs to the G-protein coupled receptor 1 family.</text>
</comment>
<feature type="transmembrane region" description="Helical" evidence="10">
    <location>
        <begin position="245"/>
        <end position="268"/>
    </location>
</feature>
<evidence type="ECO:0000256" key="10">
    <source>
        <dbReference type="SAM" id="Phobius"/>
    </source>
</evidence>
<keyword evidence="7 9" id="KW-0675">Receptor</keyword>
<comment type="subcellular location">
    <subcellularLocation>
        <location evidence="1">Cell membrane</location>
        <topology evidence="1">Multi-pass membrane protein</topology>
    </subcellularLocation>
</comment>
<keyword evidence="2" id="KW-1003">Cell membrane</keyword>
<comment type="caution">
    <text evidence="12">The sequence shown here is derived from an EMBL/GenBank/DDBJ whole genome shotgun (WGS) entry which is preliminary data.</text>
</comment>
<dbReference type="SUPFAM" id="SSF81321">
    <property type="entry name" value="Family A G protein-coupled receptor-like"/>
    <property type="match status" value="1"/>
</dbReference>
<reference evidence="12" key="1">
    <citation type="submission" date="2020-10" db="EMBL/GenBank/DDBJ databases">
        <title>Feather gene expression reveals the developmental basis of iridescence in African starlings.</title>
        <authorList>
            <person name="Rubenstein D.R."/>
        </authorList>
    </citation>
    <scope>NUCLEOTIDE SEQUENCE</scope>
    <source>
        <strain evidence="12">SS15</strain>
        <tissue evidence="12">Liver</tissue>
    </source>
</reference>
<evidence type="ECO:0000256" key="3">
    <source>
        <dbReference type="ARBA" id="ARBA00022692"/>
    </source>
</evidence>
<dbReference type="PANTHER" id="PTHR22750">
    <property type="entry name" value="G-PROTEIN COUPLED RECEPTOR"/>
    <property type="match status" value="1"/>
</dbReference>
<evidence type="ECO:0000256" key="1">
    <source>
        <dbReference type="ARBA" id="ARBA00004651"/>
    </source>
</evidence>